<accession>K4AHG7</accession>
<dbReference type="EMBL" id="AGNK02005453">
    <property type="status" value="NOT_ANNOTATED_CDS"/>
    <property type="molecule type" value="Genomic_DNA"/>
</dbReference>
<reference evidence="1" key="2">
    <citation type="submission" date="2018-08" db="UniProtKB">
        <authorList>
            <consortium name="EnsemblPlants"/>
        </authorList>
    </citation>
    <scope>IDENTIFICATION</scope>
    <source>
        <strain evidence="1">Yugu1</strain>
    </source>
</reference>
<dbReference type="AlphaFoldDB" id="K4AHG7"/>
<evidence type="ECO:0000313" key="2">
    <source>
        <dbReference type="Proteomes" id="UP000004995"/>
    </source>
</evidence>
<dbReference type="EnsemblPlants" id="KQK87853">
    <property type="protein sequence ID" value="KQK87853"/>
    <property type="gene ID" value="SETIT_038324mg"/>
</dbReference>
<keyword evidence="2" id="KW-1185">Reference proteome</keyword>
<sequence>MCTFCNNDWRSFRALCHVQESESYHAHGCRKDRALLKLIELNLHHSSDISQDSEHYYSVPSRYTSDLLIYQWQTNLLEE</sequence>
<reference evidence="2" key="1">
    <citation type="journal article" date="2012" name="Nat. Biotechnol.">
        <title>Reference genome sequence of the model plant Setaria.</title>
        <authorList>
            <person name="Bennetzen J.L."/>
            <person name="Schmutz J."/>
            <person name="Wang H."/>
            <person name="Percifield R."/>
            <person name="Hawkins J."/>
            <person name="Pontaroli A.C."/>
            <person name="Estep M."/>
            <person name="Feng L."/>
            <person name="Vaughn J.N."/>
            <person name="Grimwood J."/>
            <person name="Jenkins J."/>
            <person name="Barry K."/>
            <person name="Lindquist E."/>
            <person name="Hellsten U."/>
            <person name="Deshpande S."/>
            <person name="Wang X."/>
            <person name="Wu X."/>
            <person name="Mitros T."/>
            <person name="Triplett J."/>
            <person name="Yang X."/>
            <person name="Ye C.Y."/>
            <person name="Mauro-Herrera M."/>
            <person name="Wang L."/>
            <person name="Li P."/>
            <person name="Sharma M."/>
            <person name="Sharma R."/>
            <person name="Ronald P.C."/>
            <person name="Panaud O."/>
            <person name="Kellogg E.A."/>
            <person name="Brutnell T.P."/>
            <person name="Doust A.N."/>
            <person name="Tuskan G.A."/>
            <person name="Rokhsar D."/>
            <person name="Devos K.M."/>
        </authorList>
    </citation>
    <scope>NUCLEOTIDE SEQUENCE [LARGE SCALE GENOMIC DNA]</scope>
    <source>
        <strain evidence="2">cv. Yugu1</strain>
    </source>
</reference>
<dbReference type="Proteomes" id="UP000004995">
    <property type="component" value="Unassembled WGS sequence"/>
</dbReference>
<evidence type="ECO:0000313" key="1">
    <source>
        <dbReference type="EnsemblPlants" id="KQK87853"/>
    </source>
</evidence>
<proteinExistence type="predicted"/>
<protein>
    <submittedName>
        <fullName evidence="1">Uncharacterized protein</fullName>
    </submittedName>
</protein>
<organism evidence="1 2">
    <name type="scientific">Setaria italica</name>
    <name type="common">Foxtail millet</name>
    <name type="synonym">Panicum italicum</name>
    <dbReference type="NCBI Taxonomy" id="4555"/>
    <lineage>
        <taxon>Eukaryota</taxon>
        <taxon>Viridiplantae</taxon>
        <taxon>Streptophyta</taxon>
        <taxon>Embryophyta</taxon>
        <taxon>Tracheophyta</taxon>
        <taxon>Spermatophyta</taxon>
        <taxon>Magnoliopsida</taxon>
        <taxon>Liliopsida</taxon>
        <taxon>Poales</taxon>
        <taxon>Poaceae</taxon>
        <taxon>PACMAD clade</taxon>
        <taxon>Panicoideae</taxon>
        <taxon>Panicodae</taxon>
        <taxon>Paniceae</taxon>
        <taxon>Cenchrinae</taxon>
        <taxon>Setaria</taxon>
    </lineage>
</organism>
<name>K4AHG7_SETIT</name>
<dbReference type="InParanoid" id="K4AHG7"/>
<dbReference type="HOGENOM" id="CLU_2610586_0_0_1"/>
<dbReference type="Gramene" id="KQK87853">
    <property type="protein sequence ID" value="KQK87853"/>
    <property type="gene ID" value="SETIT_038324mg"/>
</dbReference>